<proteinExistence type="predicted"/>
<name>A0A8S3JTN8_9BILA</name>
<gene>
    <name evidence="1" type="ORF">GIL414_LOCUS84320</name>
</gene>
<dbReference type="EMBL" id="CAJOBJ010365915">
    <property type="protein sequence ID" value="CAF5221000.1"/>
    <property type="molecule type" value="Genomic_DNA"/>
</dbReference>
<reference evidence="1" key="1">
    <citation type="submission" date="2021-02" db="EMBL/GenBank/DDBJ databases">
        <authorList>
            <person name="Nowell W R."/>
        </authorList>
    </citation>
    <scope>NUCLEOTIDE SEQUENCE</scope>
</reference>
<comment type="caution">
    <text evidence="1">The sequence shown here is derived from an EMBL/GenBank/DDBJ whole genome shotgun (WGS) entry which is preliminary data.</text>
</comment>
<sequence length="147" mass="16911">MGFLLGMRYILDRHYYAAYQIPRFRPQDMLSISGAGDSIYYYPENICAETIVNNTVDNLRLRWPNFPNTTQVIPDPTLSTLSDTTLQSIIAYIQFTNLDLCTSPSAMPNEVKYTLRMQENGPNHFQAQFVKIPAAAYLWKRAPEDFC</sequence>
<evidence type="ECO:0000313" key="2">
    <source>
        <dbReference type="Proteomes" id="UP000681720"/>
    </source>
</evidence>
<feature type="non-terminal residue" evidence="1">
    <location>
        <position position="1"/>
    </location>
</feature>
<accession>A0A8S3JTN8</accession>
<organism evidence="1 2">
    <name type="scientific">Rotaria magnacalcarata</name>
    <dbReference type="NCBI Taxonomy" id="392030"/>
    <lineage>
        <taxon>Eukaryota</taxon>
        <taxon>Metazoa</taxon>
        <taxon>Spiralia</taxon>
        <taxon>Gnathifera</taxon>
        <taxon>Rotifera</taxon>
        <taxon>Eurotatoria</taxon>
        <taxon>Bdelloidea</taxon>
        <taxon>Philodinida</taxon>
        <taxon>Philodinidae</taxon>
        <taxon>Rotaria</taxon>
    </lineage>
</organism>
<protein>
    <submittedName>
        <fullName evidence="1">Uncharacterized protein</fullName>
    </submittedName>
</protein>
<dbReference type="AlphaFoldDB" id="A0A8S3JTN8"/>
<evidence type="ECO:0000313" key="1">
    <source>
        <dbReference type="EMBL" id="CAF5221000.1"/>
    </source>
</evidence>
<dbReference type="Proteomes" id="UP000681720">
    <property type="component" value="Unassembled WGS sequence"/>
</dbReference>